<dbReference type="PANTHER" id="PTHR43105:SF14">
    <property type="entry name" value="FORMATE DEHYDROGENASE H"/>
    <property type="match status" value="1"/>
</dbReference>
<comment type="caution">
    <text evidence="14">The sequence shown here is derived from an EMBL/GenBank/DDBJ whole genome shotgun (WGS) entry which is preliminary data.</text>
</comment>
<keyword evidence="8" id="KW-0408">Iron</keyword>
<dbReference type="InterPro" id="IPR050123">
    <property type="entry name" value="Prok_molybdopt-oxidoreductase"/>
</dbReference>
<dbReference type="InterPro" id="IPR001041">
    <property type="entry name" value="2Fe-2S_ferredoxin-type"/>
</dbReference>
<dbReference type="CDD" id="cd00508">
    <property type="entry name" value="MopB_CT_Fdh-Nap-like"/>
    <property type="match status" value="1"/>
</dbReference>
<proteinExistence type="inferred from homology"/>
<dbReference type="CDD" id="cd00207">
    <property type="entry name" value="fer2"/>
    <property type="match status" value="1"/>
</dbReference>
<comment type="similarity">
    <text evidence="1">Belongs to the complex I 75 kDa subunit family.</text>
</comment>
<evidence type="ECO:0000259" key="13">
    <source>
        <dbReference type="PROSITE" id="PS51839"/>
    </source>
</evidence>
<evidence type="ECO:0000259" key="11">
    <source>
        <dbReference type="PROSITE" id="PS51379"/>
    </source>
</evidence>
<dbReference type="PIRSF" id="PIRSF036643">
    <property type="entry name" value="FDH_alpha"/>
    <property type="match status" value="1"/>
</dbReference>
<dbReference type="SUPFAM" id="SSF53706">
    <property type="entry name" value="Formate dehydrogenase/DMSO reductase, domains 1-3"/>
    <property type="match status" value="1"/>
</dbReference>
<dbReference type="GO" id="GO:0015942">
    <property type="term" value="P:formate metabolic process"/>
    <property type="evidence" value="ECO:0007669"/>
    <property type="project" value="InterPro"/>
</dbReference>
<feature type="domain" description="4Fe-4S ferredoxin-type" evidence="11">
    <location>
        <begin position="202"/>
        <end position="231"/>
    </location>
</feature>
<dbReference type="GO" id="GO:0051537">
    <property type="term" value="F:2 iron, 2 sulfur cluster binding"/>
    <property type="evidence" value="ECO:0007669"/>
    <property type="project" value="UniProtKB-KW"/>
</dbReference>
<evidence type="ECO:0000256" key="1">
    <source>
        <dbReference type="ARBA" id="ARBA00005404"/>
    </source>
</evidence>
<keyword evidence="6" id="KW-0677">Repeat</keyword>
<evidence type="ECO:0000313" key="15">
    <source>
        <dbReference type="Proteomes" id="UP000032067"/>
    </source>
</evidence>
<accession>A0A0D0LTG5</accession>
<dbReference type="GO" id="GO:0003954">
    <property type="term" value="F:NADH dehydrogenase activity"/>
    <property type="evidence" value="ECO:0007669"/>
    <property type="project" value="TreeGrafter"/>
</dbReference>
<dbReference type="FunFam" id="3.10.20.740:FF:000005">
    <property type="entry name" value="NADH:ubiquinone oxidoreductase subunit"/>
    <property type="match status" value="1"/>
</dbReference>
<dbReference type="Pfam" id="PF00384">
    <property type="entry name" value="Molybdopterin"/>
    <property type="match status" value="1"/>
</dbReference>
<dbReference type="SUPFAM" id="SSF54292">
    <property type="entry name" value="2Fe-2S ferredoxin-like"/>
    <property type="match status" value="1"/>
</dbReference>
<dbReference type="InterPro" id="IPR006478">
    <property type="entry name" value="Formate_DH_asu"/>
</dbReference>
<evidence type="ECO:0000256" key="9">
    <source>
        <dbReference type="ARBA" id="ARBA00023014"/>
    </source>
</evidence>
<dbReference type="EMBL" id="JXQQ01000084">
    <property type="protein sequence ID" value="KIQ21874.1"/>
    <property type="molecule type" value="Genomic_DNA"/>
</dbReference>
<dbReference type="PROSITE" id="PS51085">
    <property type="entry name" value="2FE2S_FER_2"/>
    <property type="match status" value="1"/>
</dbReference>
<feature type="domain" description="2Fe-2S ferredoxin-type" evidence="10">
    <location>
        <begin position="19"/>
        <end position="97"/>
    </location>
</feature>
<dbReference type="FunFam" id="3.30.70.20:FF:000035">
    <property type="entry name" value="Iron hydrogenase 1"/>
    <property type="match status" value="1"/>
</dbReference>
<dbReference type="Pfam" id="PF10588">
    <property type="entry name" value="NADH-G_4Fe-4S_3"/>
    <property type="match status" value="1"/>
</dbReference>
<evidence type="ECO:0000259" key="12">
    <source>
        <dbReference type="PROSITE" id="PS51669"/>
    </source>
</evidence>
<keyword evidence="4" id="KW-0001">2Fe-2S</keyword>
<dbReference type="InterPro" id="IPR006656">
    <property type="entry name" value="Mopterin_OxRdtase"/>
</dbReference>
<keyword evidence="9" id="KW-0411">Iron-sulfur</keyword>
<evidence type="ECO:0000256" key="2">
    <source>
        <dbReference type="ARBA" id="ARBA00007023"/>
    </source>
</evidence>
<dbReference type="Pfam" id="PF13510">
    <property type="entry name" value="Fer2_4"/>
    <property type="match status" value="1"/>
</dbReference>
<dbReference type="FunFam" id="2.20.25.90:FF:000001">
    <property type="entry name" value="Formate dehydrogenase subunit alpha"/>
    <property type="match status" value="1"/>
</dbReference>
<dbReference type="InterPro" id="IPR041924">
    <property type="entry name" value="Formate_Dh-H_N"/>
</dbReference>
<dbReference type="GO" id="GO:0008863">
    <property type="term" value="F:formate dehydrogenase (NAD+) activity"/>
    <property type="evidence" value="ECO:0007669"/>
    <property type="project" value="InterPro"/>
</dbReference>
<dbReference type="Pfam" id="PF04879">
    <property type="entry name" value="Molybdop_Fe4S4"/>
    <property type="match status" value="1"/>
</dbReference>
<evidence type="ECO:0000256" key="7">
    <source>
        <dbReference type="ARBA" id="ARBA00023002"/>
    </source>
</evidence>
<dbReference type="GO" id="GO:0051539">
    <property type="term" value="F:4 iron, 4 sulfur cluster binding"/>
    <property type="evidence" value="ECO:0007669"/>
    <property type="project" value="UniProtKB-KW"/>
</dbReference>
<dbReference type="Pfam" id="PF01568">
    <property type="entry name" value="Molydop_binding"/>
    <property type="match status" value="1"/>
</dbReference>
<dbReference type="SMART" id="SM00926">
    <property type="entry name" value="Molybdop_Fe4S4"/>
    <property type="match status" value="1"/>
</dbReference>
<dbReference type="InterPro" id="IPR019574">
    <property type="entry name" value="NADH_UbQ_OxRdtase_Gsu_4Fe4S-bd"/>
</dbReference>
<dbReference type="AlphaFoldDB" id="A0A0D0LTG5"/>
<dbReference type="Gene3D" id="3.10.20.740">
    <property type="match status" value="1"/>
</dbReference>
<dbReference type="GO" id="GO:1990204">
    <property type="term" value="C:oxidoreductase complex"/>
    <property type="evidence" value="ECO:0007669"/>
    <property type="project" value="UniProtKB-ARBA"/>
</dbReference>
<dbReference type="Gene3D" id="3.30.70.20">
    <property type="match status" value="1"/>
</dbReference>
<feature type="domain" description="4Fe-4S Mo/W bis-MGD-type" evidence="12">
    <location>
        <begin position="238"/>
        <end position="294"/>
    </location>
</feature>
<dbReference type="PROSITE" id="PS00198">
    <property type="entry name" value="4FE4S_FER_1"/>
    <property type="match status" value="1"/>
</dbReference>
<dbReference type="PROSITE" id="PS51839">
    <property type="entry name" value="4FE4S_HC3"/>
    <property type="match status" value="1"/>
</dbReference>
<dbReference type="GO" id="GO:0046872">
    <property type="term" value="F:metal ion binding"/>
    <property type="evidence" value="ECO:0007669"/>
    <property type="project" value="UniProtKB-KW"/>
</dbReference>
<dbReference type="GO" id="GO:0022904">
    <property type="term" value="P:respiratory electron transport chain"/>
    <property type="evidence" value="ECO:0007669"/>
    <property type="project" value="TreeGrafter"/>
</dbReference>
<dbReference type="PROSITE" id="PS51669">
    <property type="entry name" value="4FE4S_MOW_BIS_MGD"/>
    <property type="match status" value="1"/>
</dbReference>
<dbReference type="PROSITE" id="PS51379">
    <property type="entry name" value="4FE4S_FER_2"/>
    <property type="match status" value="2"/>
</dbReference>
<dbReference type="InterPro" id="IPR036010">
    <property type="entry name" value="2Fe-2S_ferredoxin-like_sf"/>
</dbReference>
<dbReference type="GO" id="GO:0043546">
    <property type="term" value="F:molybdopterin cofactor binding"/>
    <property type="evidence" value="ECO:0007669"/>
    <property type="project" value="InterPro"/>
</dbReference>
<dbReference type="Gene3D" id="3.40.228.10">
    <property type="entry name" value="Dimethylsulfoxide Reductase, domain 2"/>
    <property type="match status" value="1"/>
</dbReference>
<feature type="domain" description="4Fe-4S His(Cys)3-ligated-type" evidence="13">
    <location>
        <begin position="97"/>
        <end position="136"/>
    </location>
</feature>
<feature type="domain" description="4Fe-4S ferredoxin-type" evidence="11">
    <location>
        <begin position="159"/>
        <end position="190"/>
    </location>
</feature>
<dbReference type="GO" id="GO:0016020">
    <property type="term" value="C:membrane"/>
    <property type="evidence" value="ECO:0007669"/>
    <property type="project" value="TreeGrafter"/>
</dbReference>
<dbReference type="Pfam" id="PF12838">
    <property type="entry name" value="Fer4_7"/>
    <property type="match status" value="1"/>
</dbReference>
<dbReference type="SMART" id="SM00929">
    <property type="entry name" value="NADH-G_4Fe-4S_3"/>
    <property type="match status" value="1"/>
</dbReference>
<evidence type="ECO:0000256" key="6">
    <source>
        <dbReference type="ARBA" id="ARBA00022737"/>
    </source>
</evidence>
<protein>
    <submittedName>
        <fullName evidence="14">Formate dehydrogenase</fullName>
    </submittedName>
</protein>
<dbReference type="InterPro" id="IPR017900">
    <property type="entry name" value="4Fe4S_Fe_S_CS"/>
</dbReference>
<dbReference type="Proteomes" id="UP000032067">
    <property type="component" value="Unassembled WGS sequence"/>
</dbReference>
<name>A0A0D0LTG5_VARPD</name>
<evidence type="ECO:0000313" key="14">
    <source>
        <dbReference type="EMBL" id="KIQ21874.1"/>
    </source>
</evidence>
<dbReference type="RefSeq" id="WP_042581881.1">
    <property type="nucleotide sequence ID" value="NZ_JXQQ01000084.1"/>
</dbReference>
<dbReference type="Gene3D" id="2.20.25.90">
    <property type="entry name" value="ADC-like domains"/>
    <property type="match status" value="1"/>
</dbReference>
<dbReference type="Gene3D" id="3.40.50.740">
    <property type="match status" value="1"/>
</dbReference>
<dbReference type="NCBIfam" id="TIGR01591">
    <property type="entry name" value="Fdh-alpha"/>
    <property type="match status" value="1"/>
</dbReference>
<dbReference type="InterPro" id="IPR017896">
    <property type="entry name" value="4Fe4S_Fe-S-bd"/>
</dbReference>
<dbReference type="SUPFAM" id="SSF50692">
    <property type="entry name" value="ADC-like"/>
    <property type="match status" value="1"/>
</dbReference>
<keyword evidence="3" id="KW-0004">4Fe-4S</keyword>
<evidence type="ECO:0000256" key="5">
    <source>
        <dbReference type="ARBA" id="ARBA00022723"/>
    </source>
</evidence>
<dbReference type="InterPro" id="IPR006963">
    <property type="entry name" value="Mopterin_OxRdtase_4Fe-4S_dom"/>
</dbReference>
<dbReference type="OrthoDB" id="9810782at2"/>
<evidence type="ECO:0000256" key="4">
    <source>
        <dbReference type="ARBA" id="ARBA00022714"/>
    </source>
</evidence>
<evidence type="ECO:0000256" key="8">
    <source>
        <dbReference type="ARBA" id="ARBA00023004"/>
    </source>
</evidence>
<dbReference type="PANTHER" id="PTHR43105">
    <property type="entry name" value="RESPIRATORY NITRATE REDUCTASE"/>
    <property type="match status" value="1"/>
</dbReference>
<keyword evidence="7" id="KW-0560">Oxidoreductase</keyword>
<dbReference type="SUPFAM" id="SSF54862">
    <property type="entry name" value="4Fe-4S ferredoxins"/>
    <property type="match status" value="1"/>
</dbReference>
<dbReference type="InterPro" id="IPR009010">
    <property type="entry name" value="Asp_de-COase-like_dom_sf"/>
</dbReference>
<evidence type="ECO:0000259" key="10">
    <source>
        <dbReference type="PROSITE" id="PS51085"/>
    </source>
</evidence>
<evidence type="ECO:0000256" key="3">
    <source>
        <dbReference type="ARBA" id="ARBA00022485"/>
    </source>
</evidence>
<dbReference type="InterPro" id="IPR006657">
    <property type="entry name" value="MoPterin_dinucl-bd_dom"/>
</dbReference>
<gene>
    <name evidence="14" type="ORF">RT97_26690</name>
</gene>
<organism evidence="14 15">
    <name type="scientific">Variovorax paradoxus</name>
    <dbReference type="NCBI Taxonomy" id="34073"/>
    <lineage>
        <taxon>Bacteria</taxon>
        <taxon>Pseudomonadati</taxon>
        <taxon>Pseudomonadota</taxon>
        <taxon>Betaproteobacteria</taxon>
        <taxon>Burkholderiales</taxon>
        <taxon>Comamonadaceae</taxon>
        <taxon>Variovorax</taxon>
    </lineage>
</organism>
<keyword evidence="5" id="KW-0479">Metal-binding</keyword>
<comment type="similarity">
    <text evidence="2">In the C-terminal section; belongs to the prokaryotic molybdopterin-containing oxidoreductase family.</text>
</comment>
<dbReference type="CDD" id="cd02753">
    <property type="entry name" value="MopB_Formate-Dh-H"/>
    <property type="match status" value="1"/>
</dbReference>
<dbReference type="Gene3D" id="2.40.40.20">
    <property type="match status" value="1"/>
</dbReference>
<sequence length="958" mass="104544">MLDHLKEIDYGTPKRESTREVTLEIDGNEVTVPAGTSLMRAAVDAGINVPKLCATDSLEPFGSCRLCLVEIEGRKGFPASCTTPAEAGMKVRTQTPKLQDLRKGVMELYISDHPLDCLTCSANGNCELQDMAGVTGLRNVRYGFDGANHLKDQKDESNPYFTYDPSKCIVCNRCVRACEETQGTFALTISGRGFESRVSPGQDEAFMESECVSCGACVEACPTATLQEKSVIWLGQPEHSIITTCAYCGVGCAFKAEMKGNEVVRMTPWKDGKANEGHSCVKGRFAWGYATHQDRMLKPMIRKNISDPWQEVSWDTALNYAAGEFKRLQAKYGKDSIGGITSSRCTNEETYLVQKLVRAAFGNNNVDTCARVCHSPTGYGLKQTLGESAGTQTFKSVEKADVIMVIGANPTDGHPVFASRMKKRLREGAKLIVVDPRRIDIVKSPHVKASHHLQLKPGTNVAVVTALAHVIVTEGLTADAFIAERCDTASFAAWKAFVAQPEQSPEATEKATGVPAAEMRAAARLFASAANGAIFYGLGVTEHSQGSTTVMGIANLAMATGNVGREGVGVNPLRGQNNVQGACDMGSFPHELPGYRHVSDSTTRASFEAAWGVAIDPEPGLRIPNMFESAIGGAFKGLYCEGEDIVQSDPNTQHVAAAMMAMECVVVQDMFLNETAKYAHVFLPGSSFLEKDGTFTNAERRISRVRKVMPPKAGLADWEITVKLAQALGYPMDYKSPEDIMAEIAALTPTFHGVSYKRLDELGSIQWPCNDDAPEGTPTMHIDTFVRGKGRFIVTQYVATDEKVTRKFPLLLTTGRILSQYNVGAQTRRTDNNLWHGEDRLEIHPHDAEERGVKDDDWVGIQSRAGETVLRATVSERMQPGVVYTTFHFPESGANVITTDNSDWATNCPEYKVTAVQVMPVMQPSTWQQEYSRFNKTQIDLATAGALPEKRNETAPAK</sequence>
<reference evidence="14 15" key="1">
    <citation type="submission" date="2014-12" db="EMBL/GenBank/DDBJ databases">
        <title>16Stimator: statistical estimation of ribosomal gene copy numbers from draft genome assemblies.</title>
        <authorList>
            <person name="Perisin M.A."/>
            <person name="Vetter M."/>
            <person name="Gilbert J.A."/>
            <person name="Bergelson J."/>
        </authorList>
    </citation>
    <scope>NUCLEOTIDE SEQUENCE [LARGE SCALE GENOMIC DNA]</scope>
    <source>
        <strain evidence="14 15">MEDvA23</strain>
    </source>
</reference>